<accession>A0ACC0GEL9</accession>
<sequence length="131" mass="14516">MWLVGELEKIEGRVRVLDEEDDRVGARRYMRTKLRMQPTTRVEKTKSSSFRPKLGRVAMSPRTHALTPTSSSITTLNGNWGSAATLDLHPFRKAPNGPLLHPPPAAAEEEKWNAGRKRGEEEDAIGNEGGG</sequence>
<proteinExistence type="predicted"/>
<reference evidence="1 2" key="1">
    <citation type="journal article" date="2022" name="Plant J.">
        <title>Chromosome-level genome of Camellia lanceoleosa provides a valuable resource for understanding genome evolution and self-incompatibility.</title>
        <authorList>
            <person name="Gong W."/>
            <person name="Xiao S."/>
            <person name="Wang L."/>
            <person name="Liao Z."/>
            <person name="Chang Y."/>
            <person name="Mo W."/>
            <person name="Hu G."/>
            <person name="Li W."/>
            <person name="Zhao G."/>
            <person name="Zhu H."/>
            <person name="Hu X."/>
            <person name="Ji K."/>
            <person name="Xiang X."/>
            <person name="Song Q."/>
            <person name="Yuan D."/>
            <person name="Jin S."/>
            <person name="Zhang L."/>
        </authorList>
    </citation>
    <scope>NUCLEOTIDE SEQUENCE [LARGE SCALE GENOMIC DNA]</scope>
    <source>
        <strain evidence="1">SQ_2022a</strain>
    </source>
</reference>
<dbReference type="EMBL" id="CM045767">
    <property type="protein sequence ID" value="KAI7998635.1"/>
    <property type="molecule type" value="Genomic_DNA"/>
</dbReference>
<gene>
    <name evidence="1" type="ORF">LOK49_LG10G02458</name>
</gene>
<keyword evidence="2" id="KW-1185">Reference proteome</keyword>
<organism evidence="1 2">
    <name type="scientific">Camellia lanceoleosa</name>
    <dbReference type="NCBI Taxonomy" id="1840588"/>
    <lineage>
        <taxon>Eukaryota</taxon>
        <taxon>Viridiplantae</taxon>
        <taxon>Streptophyta</taxon>
        <taxon>Embryophyta</taxon>
        <taxon>Tracheophyta</taxon>
        <taxon>Spermatophyta</taxon>
        <taxon>Magnoliopsida</taxon>
        <taxon>eudicotyledons</taxon>
        <taxon>Gunneridae</taxon>
        <taxon>Pentapetalae</taxon>
        <taxon>asterids</taxon>
        <taxon>Ericales</taxon>
        <taxon>Theaceae</taxon>
        <taxon>Camellia</taxon>
    </lineage>
</organism>
<evidence type="ECO:0000313" key="1">
    <source>
        <dbReference type="EMBL" id="KAI7998635.1"/>
    </source>
</evidence>
<dbReference type="Proteomes" id="UP001060215">
    <property type="component" value="Chromosome 10"/>
</dbReference>
<comment type="caution">
    <text evidence="1">The sequence shown here is derived from an EMBL/GenBank/DDBJ whole genome shotgun (WGS) entry which is preliminary data.</text>
</comment>
<name>A0ACC0GEL9_9ERIC</name>
<protein>
    <submittedName>
        <fullName evidence="1">Uncharacterized protein</fullName>
    </submittedName>
</protein>
<evidence type="ECO:0000313" key="2">
    <source>
        <dbReference type="Proteomes" id="UP001060215"/>
    </source>
</evidence>